<gene>
    <name evidence="2" type="ORF">ACFR9U_08460</name>
</gene>
<name>A0ABD6CCB3_9EURY</name>
<dbReference type="Proteomes" id="UP001597119">
    <property type="component" value="Unassembled WGS sequence"/>
</dbReference>
<keyword evidence="3" id="KW-1185">Reference proteome</keyword>
<comment type="caution">
    <text evidence="2">The sequence shown here is derived from an EMBL/GenBank/DDBJ whole genome shotgun (WGS) entry which is preliminary data.</text>
</comment>
<proteinExistence type="predicted"/>
<reference evidence="2 3" key="1">
    <citation type="journal article" date="2019" name="Int. J. Syst. Evol. Microbiol.">
        <title>The Global Catalogue of Microorganisms (GCM) 10K type strain sequencing project: providing services to taxonomists for standard genome sequencing and annotation.</title>
        <authorList>
            <consortium name="The Broad Institute Genomics Platform"/>
            <consortium name="The Broad Institute Genome Sequencing Center for Infectious Disease"/>
            <person name="Wu L."/>
            <person name="Ma J."/>
        </authorList>
    </citation>
    <scope>NUCLEOTIDE SEQUENCE [LARGE SCALE GENOMIC DNA]</scope>
    <source>
        <strain evidence="2 3">CGMCC 1.12125</strain>
    </source>
</reference>
<keyword evidence="1" id="KW-0472">Membrane</keyword>
<evidence type="ECO:0000256" key="1">
    <source>
        <dbReference type="SAM" id="Phobius"/>
    </source>
</evidence>
<dbReference type="Pfam" id="PF14221">
    <property type="entry name" value="DUF4330"/>
    <property type="match status" value="1"/>
</dbReference>
<dbReference type="RefSeq" id="WP_247375494.1">
    <property type="nucleotide sequence ID" value="NZ_JALLGV010000001.1"/>
</dbReference>
<organism evidence="2 3">
    <name type="scientific">Halorientalis brevis</name>
    <dbReference type="NCBI Taxonomy" id="1126241"/>
    <lineage>
        <taxon>Archaea</taxon>
        <taxon>Methanobacteriati</taxon>
        <taxon>Methanobacteriota</taxon>
        <taxon>Stenosarchaea group</taxon>
        <taxon>Halobacteria</taxon>
        <taxon>Halobacteriales</taxon>
        <taxon>Haloarculaceae</taxon>
        <taxon>Halorientalis</taxon>
    </lineage>
</organism>
<accession>A0ABD6CCB3</accession>
<dbReference type="AlphaFoldDB" id="A0ABD6CCB3"/>
<keyword evidence="1" id="KW-0812">Transmembrane</keyword>
<evidence type="ECO:0000313" key="3">
    <source>
        <dbReference type="Proteomes" id="UP001597119"/>
    </source>
</evidence>
<sequence>MVDLIDENGRLFGLVNIIDLLVVLLVVAMVAAGFALVSGSSPDSDAEDAQPTTTVVFESQSVEPYVAAAIQNGSVGGPEVMAVRSKTVEPATVVVPDQNGQLHVRQHPRLKDVTLTLELNTTRKSTDMLFSDVIHSGSGPTVRKRPLRIGQQLRLDVGNVTLTGNVTSIGG</sequence>
<dbReference type="InterPro" id="IPR025480">
    <property type="entry name" value="DUF4330"/>
</dbReference>
<protein>
    <submittedName>
        <fullName evidence="2">DUF4330 domain-containing protein</fullName>
    </submittedName>
</protein>
<dbReference type="EMBL" id="JBHUDJ010000003">
    <property type="protein sequence ID" value="MFD1587014.1"/>
    <property type="molecule type" value="Genomic_DNA"/>
</dbReference>
<keyword evidence="1" id="KW-1133">Transmembrane helix</keyword>
<feature type="transmembrane region" description="Helical" evidence="1">
    <location>
        <begin position="12"/>
        <end position="37"/>
    </location>
</feature>
<evidence type="ECO:0000313" key="2">
    <source>
        <dbReference type="EMBL" id="MFD1587014.1"/>
    </source>
</evidence>